<dbReference type="CDD" id="cd00956">
    <property type="entry name" value="Transaldolase_FSA"/>
    <property type="match status" value="1"/>
</dbReference>
<dbReference type="NCBIfam" id="NF009299">
    <property type="entry name" value="PRK12656.1"/>
    <property type="match status" value="1"/>
</dbReference>
<dbReference type="InterPro" id="IPR013785">
    <property type="entry name" value="Aldolase_TIM"/>
</dbReference>
<dbReference type="InterPro" id="IPR018225">
    <property type="entry name" value="Transaldolase_AS"/>
</dbReference>
<evidence type="ECO:0000256" key="2">
    <source>
        <dbReference type="ARBA" id="ARBA00022490"/>
    </source>
</evidence>
<evidence type="ECO:0000256" key="1">
    <source>
        <dbReference type="ARBA" id="ARBA00004496"/>
    </source>
</evidence>
<sequence>MEFMLDTLNLADIEKWAAILPLAGVTSNPSIAKKEGEIDFFEQVKKVRAIIGEEPSIHAQVVAADVEGIIKDARKLRVELGGNLYVKVPVSPAGLTAMKQLKKEGFQITATAIYTVFQGLLAIEAGADYLAPYYNRMENLNTDPVEVIDQLAQAIEHQQASTKILAASFKNVTQVTKALAAGAQAVTVGADIFAAGFANSSIQKAVADFAADWESTQGRPYI</sequence>
<dbReference type="Pfam" id="PF00923">
    <property type="entry name" value="TAL_FSA"/>
    <property type="match status" value="1"/>
</dbReference>
<dbReference type="AlphaFoldDB" id="A0A1L7LLH5"/>
<comment type="subcellular location">
    <subcellularLocation>
        <location evidence="1">Cytoplasm</location>
    </subcellularLocation>
</comment>
<accession>A0A1L7LLH5</accession>
<dbReference type="PANTHER" id="PTHR10683:SF28">
    <property type="entry name" value="TRANSALDOLASE C"/>
    <property type="match status" value="1"/>
</dbReference>
<name>A0A1L7LLH5_9STRE</name>
<keyword evidence="5" id="KW-1185">Reference proteome</keyword>
<dbReference type="SUPFAM" id="SSF51569">
    <property type="entry name" value="Aldolase"/>
    <property type="match status" value="1"/>
</dbReference>
<dbReference type="RefSeq" id="WP_128833688.1">
    <property type="nucleotide sequence ID" value="NZ_AP014612.1"/>
</dbReference>
<dbReference type="InterPro" id="IPR001585">
    <property type="entry name" value="TAL/FSA"/>
</dbReference>
<gene>
    <name evidence="4" type="ORF">SRT_16210</name>
</gene>
<evidence type="ECO:0000313" key="4">
    <source>
        <dbReference type="EMBL" id="BAQ24882.1"/>
    </source>
</evidence>
<protein>
    <submittedName>
        <fullName evidence="4">Fructose-6-phosphate aldolase</fullName>
    </submittedName>
</protein>
<dbReference type="PROSITE" id="PS00958">
    <property type="entry name" value="TRANSALDOLASE_2"/>
    <property type="match status" value="1"/>
</dbReference>
<keyword evidence="3" id="KW-0704">Schiff base</keyword>
<evidence type="ECO:0000313" key="5">
    <source>
        <dbReference type="Proteomes" id="UP000217758"/>
    </source>
</evidence>
<dbReference type="KEGG" id="strg:SRT_16210"/>
<dbReference type="GO" id="GO:0005737">
    <property type="term" value="C:cytoplasm"/>
    <property type="evidence" value="ECO:0007669"/>
    <property type="project" value="UniProtKB-SubCell"/>
</dbReference>
<dbReference type="PANTHER" id="PTHR10683">
    <property type="entry name" value="TRANSALDOLASE"/>
    <property type="match status" value="1"/>
</dbReference>
<organism evidence="4 5">
    <name type="scientific">Streptococcus troglodytae</name>
    <dbReference type="NCBI Taxonomy" id="1111760"/>
    <lineage>
        <taxon>Bacteria</taxon>
        <taxon>Bacillati</taxon>
        <taxon>Bacillota</taxon>
        <taxon>Bacilli</taxon>
        <taxon>Lactobacillales</taxon>
        <taxon>Streptococcaceae</taxon>
        <taxon>Streptococcus</taxon>
    </lineage>
</organism>
<dbReference type="GO" id="GO:0005975">
    <property type="term" value="P:carbohydrate metabolic process"/>
    <property type="evidence" value="ECO:0007669"/>
    <property type="project" value="InterPro"/>
</dbReference>
<evidence type="ECO:0000256" key="3">
    <source>
        <dbReference type="ARBA" id="ARBA00023270"/>
    </source>
</evidence>
<dbReference type="EMBL" id="AP014612">
    <property type="protein sequence ID" value="BAQ24882.1"/>
    <property type="molecule type" value="Genomic_DNA"/>
</dbReference>
<keyword evidence="2" id="KW-0963">Cytoplasm</keyword>
<dbReference type="Proteomes" id="UP000217758">
    <property type="component" value="Chromosome"/>
</dbReference>
<proteinExistence type="predicted"/>
<dbReference type="InterPro" id="IPR033919">
    <property type="entry name" value="TSA/FSA_arc/bac"/>
</dbReference>
<dbReference type="GO" id="GO:0016832">
    <property type="term" value="F:aldehyde-lyase activity"/>
    <property type="evidence" value="ECO:0007669"/>
    <property type="project" value="InterPro"/>
</dbReference>
<reference evidence="4 5" key="1">
    <citation type="journal article" date="2016" name="Microbiol. Immunol.">
        <title>Complete genome sequence of Streptococcus troglodytae TKU31 isolated from the oral cavity of a chimpanzee (Pan troglodytes).</title>
        <authorList>
            <person name="Okamoto M."/>
            <person name="Naito M."/>
            <person name="Miyanohara M."/>
            <person name="Imai S."/>
            <person name="Nomura Y."/>
            <person name="Saito W."/>
            <person name="Momoi Y."/>
            <person name="Takada K."/>
            <person name="Miyabe-Nishiwaki T."/>
            <person name="Tomonaga M."/>
            <person name="Hanada N."/>
        </authorList>
    </citation>
    <scope>NUCLEOTIDE SEQUENCE [LARGE SCALE GENOMIC DNA]</scope>
    <source>
        <strain evidence="5">TKU 31</strain>
    </source>
</reference>
<dbReference type="FunFam" id="3.20.20.70:FF:000018">
    <property type="entry name" value="Probable transaldolase"/>
    <property type="match status" value="1"/>
</dbReference>
<dbReference type="Gene3D" id="3.20.20.70">
    <property type="entry name" value="Aldolase class I"/>
    <property type="match status" value="1"/>
</dbReference>